<dbReference type="Pfam" id="PF01740">
    <property type="entry name" value="STAS"/>
    <property type="match status" value="1"/>
</dbReference>
<dbReference type="InterPro" id="IPR036513">
    <property type="entry name" value="STAS_dom_sf"/>
</dbReference>
<dbReference type="NCBIfam" id="TIGR00377">
    <property type="entry name" value="ant_ant_sig"/>
    <property type="match status" value="1"/>
</dbReference>
<feature type="domain" description="STAS" evidence="3">
    <location>
        <begin position="20"/>
        <end position="109"/>
    </location>
</feature>
<dbReference type="PANTHER" id="PTHR33495">
    <property type="entry name" value="ANTI-SIGMA FACTOR ANTAGONIST TM_1081-RELATED-RELATED"/>
    <property type="match status" value="1"/>
</dbReference>
<dbReference type="PANTHER" id="PTHR33495:SF2">
    <property type="entry name" value="ANTI-SIGMA FACTOR ANTAGONIST TM_1081-RELATED"/>
    <property type="match status" value="1"/>
</dbReference>
<dbReference type="EMBL" id="JAAAXJ010000001">
    <property type="protein sequence ID" value="NBJ23075.1"/>
    <property type="molecule type" value="Genomic_DNA"/>
</dbReference>
<dbReference type="RefSeq" id="WP_161721672.1">
    <property type="nucleotide sequence ID" value="NZ_JAAAXI010000002.1"/>
</dbReference>
<name>A0ABW9YSM3_9HYPH</name>
<evidence type="ECO:0000313" key="5">
    <source>
        <dbReference type="Proteomes" id="UP000818323"/>
    </source>
</evidence>
<dbReference type="Proteomes" id="UP000818323">
    <property type="component" value="Unassembled WGS sequence"/>
</dbReference>
<protein>
    <recommendedName>
        <fullName evidence="2">Anti-sigma factor antagonist</fullName>
    </recommendedName>
</protein>
<accession>A0ABW9YSM3</accession>
<dbReference type="Gene3D" id="3.30.750.24">
    <property type="entry name" value="STAS domain"/>
    <property type="match status" value="1"/>
</dbReference>
<comment type="caution">
    <text evidence="4">The sequence shown here is derived from an EMBL/GenBank/DDBJ whole genome shotgun (WGS) entry which is preliminary data.</text>
</comment>
<evidence type="ECO:0000256" key="2">
    <source>
        <dbReference type="RuleBase" id="RU003749"/>
    </source>
</evidence>
<dbReference type="InterPro" id="IPR002645">
    <property type="entry name" value="STAS_dom"/>
</dbReference>
<reference evidence="4 5" key="1">
    <citation type="submission" date="2020-01" db="EMBL/GenBank/DDBJ databases">
        <title>Microvirga sp. nov., an arsenate reduction bacterium isolated from Tibet hotspring sediments.</title>
        <authorList>
            <person name="Yuan C.-G."/>
        </authorList>
    </citation>
    <scope>NUCLEOTIDE SEQUENCE [LARGE SCALE GENOMIC DNA]</scope>
    <source>
        <strain evidence="4 5">SYSU G3D203</strain>
    </source>
</reference>
<keyword evidence="5" id="KW-1185">Reference proteome</keyword>
<dbReference type="PROSITE" id="PS50801">
    <property type="entry name" value="STAS"/>
    <property type="match status" value="1"/>
</dbReference>
<organism evidence="4 5">
    <name type="scientific">Microvirga arsenatis</name>
    <dbReference type="NCBI Taxonomy" id="2692265"/>
    <lineage>
        <taxon>Bacteria</taxon>
        <taxon>Pseudomonadati</taxon>
        <taxon>Pseudomonadota</taxon>
        <taxon>Alphaproteobacteria</taxon>
        <taxon>Hyphomicrobiales</taxon>
        <taxon>Methylobacteriaceae</taxon>
        <taxon>Microvirga</taxon>
    </lineage>
</organism>
<evidence type="ECO:0000313" key="4">
    <source>
        <dbReference type="EMBL" id="NBJ23075.1"/>
    </source>
</evidence>
<evidence type="ECO:0000256" key="1">
    <source>
        <dbReference type="ARBA" id="ARBA00009013"/>
    </source>
</evidence>
<dbReference type="SUPFAM" id="SSF52091">
    <property type="entry name" value="SpoIIaa-like"/>
    <property type="match status" value="1"/>
</dbReference>
<dbReference type="CDD" id="cd07043">
    <property type="entry name" value="STAS_anti-anti-sigma_factors"/>
    <property type="match status" value="1"/>
</dbReference>
<gene>
    <name evidence="4" type="ORF">GR303_01710</name>
</gene>
<sequence length="111" mass="11757">MLSTDLRNNVLVVRVAEKRIDAGKAPAFKDEMARCIDAGQSQIVLDLSSVEFMDSSGLGALVSCLKRLGPRGSLAVAGAGGAVGRLFALTRMDRVFALHPDVETAVERLSV</sequence>
<evidence type="ECO:0000259" key="3">
    <source>
        <dbReference type="PROSITE" id="PS50801"/>
    </source>
</evidence>
<proteinExistence type="inferred from homology"/>
<dbReference type="InterPro" id="IPR003658">
    <property type="entry name" value="Anti-sigma_ant"/>
</dbReference>
<comment type="similarity">
    <text evidence="1 2">Belongs to the anti-sigma-factor antagonist family.</text>
</comment>